<name>B6YX02_THEON</name>
<dbReference type="KEGG" id="ton:TON_1127"/>
<sequence length="67" mass="7420">MASDVENHSIIRDQNFVAPSFADVLREFEEGQVFVRYVAENGSLGKLKPNFSALINVVVIGIIEIRG</sequence>
<evidence type="ECO:0000313" key="1">
    <source>
        <dbReference type="EMBL" id="ACJ16615.1"/>
    </source>
</evidence>
<proteinExistence type="predicted"/>
<dbReference type="EMBL" id="CP000855">
    <property type="protein sequence ID" value="ACJ16615.1"/>
    <property type="molecule type" value="Genomic_DNA"/>
</dbReference>
<accession>B6YX02</accession>
<dbReference type="PATRIC" id="fig|523850.10.peg.1135"/>
<organism evidence="1 2">
    <name type="scientific">Thermococcus onnurineus (strain NA1)</name>
    <dbReference type="NCBI Taxonomy" id="523850"/>
    <lineage>
        <taxon>Archaea</taxon>
        <taxon>Methanobacteriati</taxon>
        <taxon>Methanobacteriota</taxon>
        <taxon>Thermococci</taxon>
        <taxon>Thermococcales</taxon>
        <taxon>Thermococcaceae</taxon>
        <taxon>Thermococcus</taxon>
    </lineage>
</organism>
<gene>
    <name evidence="1" type="ordered locus">TON_1127</name>
</gene>
<protein>
    <submittedName>
        <fullName evidence="1">Uncharacterized protein</fullName>
    </submittedName>
</protein>
<reference evidence="1 2" key="1">
    <citation type="journal article" date="2008" name="J. Bacteriol.">
        <title>The complete genome sequence of Thermococcus onnurineus NA1 reveals a mixed heterotrophic and carboxydotrophic metabolism.</title>
        <authorList>
            <person name="Lee H.S."/>
            <person name="Kang S.G."/>
            <person name="Bae S.S."/>
            <person name="Lim J.K."/>
            <person name="Cho Y."/>
            <person name="Kim Y.J."/>
            <person name="Jeon J.H."/>
            <person name="Cha S.S."/>
            <person name="Kwon K.K."/>
            <person name="Kim H.T."/>
            <person name="Park C.J."/>
            <person name="Lee H.W."/>
            <person name="Kim S.I."/>
            <person name="Chun J."/>
            <person name="Colwell R.R."/>
            <person name="Kim S.J."/>
            <person name="Lee J.H."/>
        </authorList>
    </citation>
    <scope>NUCLEOTIDE SEQUENCE [LARGE SCALE GENOMIC DNA]</scope>
    <source>
        <strain evidence="1 2">NA1</strain>
    </source>
</reference>
<dbReference type="Proteomes" id="UP000002727">
    <property type="component" value="Chromosome"/>
</dbReference>
<dbReference type="HOGENOM" id="CLU_2802472_0_0_2"/>
<keyword evidence="2" id="KW-1185">Reference proteome</keyword>
<evidence type="ECO:0000313" key="2">
    <source>
        <dbReference type="Proteomes" id="UP000002727"/>
    </source>
</evidence>
<dbReference type="AlphaFoldDB" id="B6YX02"/>